<reference evidence="1 2" key="1">
    <citation type="submission" date="2021-08" db="EMBL/GenBank/DDBJ databases">
        <title>Massilia sp. R798.</title>
        <authorList>
            <person name="Baek J.H."/>
            <person name="Jung H.S."/>
            <person name="Kim K.R."/>
            <person name="Jeon C.O."/>
        </authorList>
    </citation>
    <scope>NUCLEOTIDE SEQUENCE [LARGE SCALE GENOMIC DNA]</scope>
    <source>
        <strain evidence="1 2">R798</strain>
    </source>
</reference>
<sequence length="305" mass="34002">MFIDLLSRINRYRNISSYSYIGFGGPFLEDFRTLHSALRIKTMISIESDKNVAERQRFNLPTSCITISNELSGDFLTRHTFDAPSIVWFDYAVPSQLGSQLAEAQSLVSKLAAGDIFKITLNASPEPLGRPRDGSDLRAFRAAEAAKRLADYGPAVLDVDDVTTRRFPNLLLHALFSACKRGVSGAPRLYVQPLTAFVYKDGQQMITATAIILDKLDKDAFLAQTRLAHWPHSSLDWVRPRSISIPDLSTKERLFIESLLPGGASTDIRNALGYYVGSDEADAEELMSNFVTYYRMSPSYSRVLG</sequence>
<keyword evidence="2" id="KW-1185">Reference proteome</keyword>
<dbReference type="Proteomes" id="UP000809349">
    <property type="component" value="Unassembled WGS sequence"/>
</dbReference>
<dbReference type="EMBL" id="JAFBIL020000001">
    <property type="protein sequence ID" value="MBZ2206458.1"/>
    <property type="molecule type" value="Genomic_DNA"/>
</dbReference>
<gene>
    <name evidence="1" type="ORF">I4X03_004200</name>
</gene>
<dbReference type="InterPro" id="IPR046788">
    <property type="entry name" value="Methyltransf_35"/>
</dbReference>
<comment type="caution">
    <text evidence="1">The sequence shown here is derived from an EMBL/GenBank/DDBJ whole genome shotgun (WGS) entry which is preliminary data.</text>
</comment>
<evidence type="ECO:0000313" key="2">
    <source>
        <dbReference type="Proteomes" id="UP000809349"/>
    </source>
</evidence>
<accession>A0ABS7SJT4</accession>
<evidence type="ECO:0008006" key="3">
    <source>
        <dbReference type="Google" id="ProtNLM"/>
    </source>
</evidence>
<evidence type="ECO:0000313" key="1">
    <source>
        <dbReference type="EMBL" id="MBZ2206458.1"/>
    </source>
</evidence>
<organism evidence="1 2">
    <name type="scientific">Massilia soli</name>
    <dbReference type="NCBI Taxonomy" id="2792854"/>
    <lineage>
        <taxon>Bacteria</taxon>
        <taxon>Pseudomonadati</taxon>
        <taxon>Pseudomonadota</taxon>
        <taxon>Betaproteobacteria</taxon>
        <taxon>Burkholderiales</taxon>
        <taxon>Oxalobacteraceae</taxon>
        <taxon>Telluria group</taxon>
        <taxon>Massilia</taxon>
    </lineage>
</organism>
<name>A0ABS7SJT4_9BURK</name>
<proteinExistence type="predicted"/>
<protein>
    <recommendedName>
        <fullName evidence="3">Three-Cys-motif partner protein TcmP</fullName>
    </recommendedName>
</protein>
<dbReference type="Pfam" id="PF20553">
    <property type="entry name" value="Methyltransf_35"/>
    <property type="match status" value="1"/>
</dbReference>